<keyword evidence="5 12" id="KW-0479">Metal-binding</keyword>
<feature type="binding site" evidence="12">
    <location>
        <position position="234"/>
    </location>
    <ligand>
        <name>K(+)</name>
        <dbReference type="ChEBI" id="CHEBI:29103"/>
    </ligand>
</feature>
<dbReference type="NCBIfam" id="TIGR02152">
    <property type="entry name" value="D_ribokin_bact"/>
    <property type="match status" value="1"/>
</dbReference>
<keyword evidence="12" id="KW-0963">Cytoplasm</keyword>
<dbReference type="EMBL" id="VTEG01000034">
    <property type="protein sequence ID" value="TYR94882.1"/>
    <property type="molecule type" value="Genomic_DNA"/>
</dbReference>
<feature type="binding site" evidence="12">
    <location>
        <position position="271"/>
    </location>
    <ligand>
        <name>K(+)</name>
        <dbReference type="ChEBI" id="CHEBI:29103"/>
    </ligand>
</feature>
<dbReference type="Pfam" id="PF00294">
    <property type="entry name" value="PfkB"/>
    <property type="match status" value="1"/>
</dbReference>
<evidence type="ECO:0000313" key="15">
    <source>
        <dbReference type="Proteomes" id="UP000325182"/>
    </source>
</evidence>
<dbReference type="SUPFAM" id="SSF53613">
    <property type="entry name" value="Ribokinase-like"/>
    <property type="match status" value="1"/>
</dbReference>
<keyword evidence="6 12" id="KW-0547">Nucleotide-binding</keyword>
<name>A0A5D4M057_9BACI</name>
<comment type="subcellular location">
    <subcellularLocation>
        <location evidence="12">Cytoplasm</location>
    </subcellularLocation>
</comment>
<feature type="binding site" evidence="12">
    <location>
        <position position="181"/>
    </location>
    <ligand>
        <name>ATP</name>
        <dbReference type="ChEBI" id="CHEBI:30616"/>
    </ligand>
</feature>
<dbReference type="PANTHER" id="PTHR10584:SF166">
    <property type="entry name" value="RIBOKINASE"/>
    <property type="match status" value="1"/>
</dbReference>
<feature type="binding site" evidence="12">
    <location>
        <begin position="206"/>
        <end position="211"/>
    </location>
    <ligand>
        <name>ATP</name>
        <dbReference type="ChEBI" id="CHEBI:30616"/>
    </ligand>
</feature>
<dbReference type="InterPro" id="IPR002173">
    <property type="entry name" value="Carboh/pur_kinase_PfkB_CS"/>
</dbReference>
<dbReference type="PANTHER" id="PTHR10584">
    <property type="entry name" value="SUGAR KINASE"/>
    <property type="match status" value="1"/>
</dbReference>
<feature type="binding site" evidence="12">
    <location>
        <begin position="37"/>
        <end position="41"/>
    </location>
    <ligand>
        <name>substrate</name>
    </ligand>
</feature>
<dbReference type="PRINTS" id="PR00990">
    <property type="entry name" value="RIBOKINASE"/>
</dbReference>
<dbReference type="EC" id="2.7.1.15" evidence="2 12"/>
<protein>
    <recommendedName>
        <fullName evidence="3 12">Ribokinase</fullName>
        <shortName evidence="12">RK</shortName>
        <ecNumber evidence="2 12">2.7.1.15</ecNumber>
    </recommendedName>
</protein>
<comment type="similarity">
    <text evidence="12">Belongs to the carbohydrate kinase PfkB family. Ribokinase subfamily.</text>
</comment>
<dbReference type="HAMAP" id="MF_01987">
    <property type="entry name" value="Ribokinase"/>
    <property type="match status" value="1"/>
</dbReference>
<accession>A0A5D4M057</accession>
<dbReference type="InterPro" id="IPR029056">
    <property type="entry name" value="Ribokinase-like"/>
</dbReference>
<evidence type="ECO:0000256" key="10">
    <source>
        <dbReference type="ARBA" id="ARBA00022958"/>
    </source>
</evidence>
<comment type="cofactor">
    <cofactor evidence="12">
        <name>Mg(2+)</name>
        <dbReference type="ChEBI" id="CHEBI:18420"/>
    </cofactor>
    <text evidence="12">Requires a divalent cation, most likely magnesium in vivo, as an electrophilic catalyst to aid phosphoryl group transfer. It is the chelate of the metal and the nucleotide that is the actual substrate.</text>
</comment>
<evidence type="ECO:0000256" key="6">
    <source>
        <dbReference type="ARBA" id="ARBA00022741"/>
    </source>
</evidence>
<keyword evidence="10 12" id="KW-0630">Potassium</keyword>
<dbReference type="Proteomes" id="UP000325182">
    <property type="component" value="Unassembled WGS sequence"/>
</dbReference>
<feature type="domain" description="Carbohydrate kinase PfkB" evidence="13">
    <location>
        <begin position="2"/>
        <end position="281"/>
    </location>
</feature>
<feature type="binding site" evidence="12">
    <location>
        <position position="137"/>
    </location>
    <ligand>
        <name>substrate</name>
    </ligand>
</feature>
<feature type="binding site" evidence="12">
    <location>
        <position position="238"/>
    </location>
    <ligand>
        <name>substrate</name>
    </ligand>
</feature>
<evidence type="ECO:0000256" key="1">
    <source>
        <dbReference type="ARBA" id="ARBA00005380"/>
    </source>
</evidence>
<keyword evidence="11 12" id="KW-0119">Carbohydrate metabolism</keyword>
<feature type="binding site" evidence="12">
    <location>
        <position position="232"/>
    </location>
    <ligand>
        <name>K(+)</name>
        <dbReference type="ChEBI" id="CHEBI:29103"/>
    </ligand>
</feature>
<feature type="binding site" evidence="12">
    <location>
        <begin position="237"/>
        <end position="238"/>
    </location>
    <ligand>
        <name>ATP</name>
        <dbReference type="ChEBI" id="CHEBI:30616"/>
    </ligand>
</feature>
<dbReference type="InterPro" id="IPR011611">
    <property type="entry name" value="PfkB_dom"/>
</dbReference>
<evidence type="ECO:0000256" key="12">
    <source>
        <dbReference type="HAMAP-Rule" id="MF_01987"/>
    </source>
</evidence>
<dbReference type="InterPro" id="IPR011877">
    <property type="entry name" value="Ribokinase"/>
</dbReference>
<evidence type="ECO:0000313" key="14">
    <source>
        <dbReference type="EMBL" id="TYR94882.1"/>
    </source>
</evidence>
<reference evidence="14 15" key="1">
    <citation type="submission" date="2019-08" db="EMBL/GenBank/DDBJ databases">
        <title>Bacillus genomes from the desert of Cuatro Cienegas, Coahuila.</title>
        <authorList>
            <person name="Olmedo-Alvarez G."/>
        </authorList>
    </citation>
    <scope>NUCLEOTIDE SEQUENCE [LARGE SCALE GENOMIC DNA]</scope>
    <source>
        <strain evidence="14 15">CH128b_4D</strain>
    </source>
</reference>
<comment type="caution">
    <text evidence="12">Lacks conserved residue(s) required for the propagation of feature annotation.</text>
</comment>
<comment type="subunit">
    <text evidence="12">Homodimer.</text>
</comment>
<keyword evidence="7 12" id="KW-0418">Kinase</keyword>
<gene>
    <name evidence="12 14" type="primary">rbsK</name>
    <name evidence="14" type="ORF">FZC84_22120</name>
</gene>
<dbReference type="GO" id="GO:0019303">
    <property type="term" value="P:D-ribose catabolic process"/>
    <property type="evidence" value="ECO:0007669"/>
    <property type="project" value="UniProtKB-UniRule"/>
</dbReference>
<dbReference type="UniPathway" id="UPA00916">
    <property type="reaction ID" value="UER00889"/>
</dbReference>
<comment type="activity regulation">
    <text evidence="12">Activated by a monovalent cation that binds near, but not in, the active site. The most likely occupant of the site in vivo is potassium. Ion binding induces a conformational change that may alter substrate affinity.</text>
</comment>
<evidence type="ECO:0000256" key="8">
    <source>
        <dbReference type="ARBA" id="ARBA00022840"/>
    </source>
</evidence>
<dbReference type="GO" id="GO:0005524">
    <property type="term" value="F:ATP binding"/>
    <property type="evidence" value="ECO:0007669"/>
    <property type="project" value="UniProtKB-UniRule"/>
</dbReference>
<evidence type="ECO:0000256" key="3">
    <source>
        <dbReference type="ARBA" id="ARBA00016943"/>
    </source>
</evidence>
<feature type="binding site" evidence="12">
    <location>
        <position position="268"/>
    </location>
    <ligand>
        <name>K(+)</name>
        <dbReference type="ChEBI" id="CHEBI:29103"/>
    </ligand>
</feature>
<feature type="active site" description="Proton acceptor" evidence="12">
    <location>
        <position position="238"/>
    </location>
</feature>
<dbReference type="Gene3D" id="3.40.1190.20">
    <property type="match status" value="1"/>
</dbReference>
<dbReference type="GO" id="GO:0046872">
    <property type="term" value="F:metal ion binding"/>
    <property type="evidence" value="ECO:0007669"/>
    <property type="project" value="UniProtKB-KW"/>
</dbReference>
<dbReference type="GO" id="GO:0005829">
    <property type="term" value="C:cytosol"/>
    <property type="evidence" value="ECO:0007669"/>
    <property type="project" value="TreeGrafter"/>
</dbReference>
<evidence type="ECO:0000256" key="5">
    <source>
        <dbReference type="ARBA" id="ARBA00022723"/>
    </source>
</evidence>
<evidence type="ECO:0000256" key="2">
    <source>
        <dbReference type="ARBA" id="ARBA00012035"/>
    </source>
</evidence>
<organism evidence="14 15">
    <name type="scientific">Rossellomorea vietnamensis</name>
    <dbReference type="NCBI Taxonomy" id="218284"/>
    <lineage>
        <taxon>Bacteria</taxon>
        <taxon>Bacillati</taxon>
        <taxon>Bacillota</taxon>
        <taxon>Bacilli</taxon>
        <taxon>Bacillales</taxon>
        <taxon>Bacillaceae</taxon>
        <taxon>Rossellomorea</taxon>
    </lineage>
</organism>
<dbReference type="AlphaFoldDB" id="A0A5D4M057"/>
<dbReference type="GO" id="GO:0004747">
    <property type="term" value="F:ribokinase activity"/>
    <property type="evidence" value="ECO:0007669"/>
    <property type="project" value="UniProtKB-UniRule"/>
</dbReference>
<comment type="similarity">
    <text evidence="1">Belongs to the carbohydrate kinase pfkB family.</text>
</comment>
<feature type="binding site" evidence="12">
    <location>
        <position position="273"/>
    </location>
    <ligand>
        <name>K(+)</name>
        <dbReference type="ChEBI" id="CHEBI:29103"/>
    </ligand>
</feature>
<comment type="catalytic activity">
    <reaction evidence="12">
        <text>D-ribose + ATP = D-ribose 5-phosphate + ADP + H(+)</text>
        <dbReference type="Rhea" id="RHEA:13697"/>
        <dbReference type="ChEBI" id="CHEBI:15378"/>
        <dbReference type="ChEBI" id="CHEBI:30616"/>
        <dbReference type="ChEBI" id="CHEBI:47013"/>
        <dbReference type="ChEBI" id="CHEBI:78346"/>
        <dbReference type="ChEBI" id="CHEBI:456216"/>
        <dbReference type="EC" id="2.7.1.15"/>
    </reaction>
</comment>
<evidence type="ECO:0000256" key="4">
    <source>
        <dbReference type="ARBA" id="ARBA00022679"/>
    </source>
</evidence>
<evidence type="ECO:0000259" key="13">
    <source>
        <dbReference type="Pfam" id="PF00294"/>
    </source>
</evidence>
<dbReference type="InterPro" id="IPR002139">
    <property type="entry name" value="Ribo/fructo_kinase"/>
</dbReference>
<keyword evidence="9 12" id="KW-0460">Magnesium</keyword>
<comment type="pathway">
    <text evidence="12">Carbohydrate metabolism; D-ribose degradation; D-ribose 5-phosphate from beta-D-ribopyranose: step 2/2.</text>
</comment>
<sequence>MITVLGSLNMDLVTVTKSEPQWGETVIGEEFHTHFGGKGANQAVAASKVGADVHLIGAVGDDLYGKEYIQHLQKLGINTEAIHSVANSRTGTASITVRNSENKIIVIPGANGYITTQIVEKNKELIKRSDWLLLQLEIPQDSVGKAIDIAYQYRVGVILNPAPYQQLPREWIDKITYLTPNELEAELVLKNYPGNRQTLLNKMIITKGSKGVTIFFQGKEVNIPAYKVDALDSTGAGDTFNGGLAAALAEGKPLRDACIFASKAAAISVTKLGAQSGMPTRMEMEST</sequence>
<dbReference type="PROSITE" id="PS00584">
    <property type="entry name" value="PFKB_KINASES_2"/>
    <property type="match status" value="1"/>
</dbReference>
<comment type="function">
    <text evidence="12">Catalyzes the phosphorylation of ribose at O-5 in a reaction requiring ATP and magnesium. The resulting D-ribose-5-phosphate can then be used either for sythesis of nucleotides, histidine, and tryptophan, or as a component of the pentose phosphate pathway.</text>
</comment>
<keyword evidence="8 12" id="KW-0067">ATP-binding</keyword>
<keyword evidence="4 12" id="KW-0808">Transferase</keyword>
<comment type="caution">
    <text evidence="14">The sequence shown here is derived from an EMBL/GenBank/DDBJ whole genome shotgun (WGS) entry which is preliminary data.</text>
</comment>
<feature type="binding site" evidence="12">
    <location>
        <begin position="9"/>
        <end position="11"/>
    </location>
    <ligand>
        <name>substrate</name>
    </ligand>
</feature>
<evidence type="ECO:0000256" key="9">
    <source>
        <dbReference type="ARBA" id="ARBA00022842"/>
    </source>
</evidence>
<dbReference type="CDD" id="cd01174">
    <property type="entry name" value="ribokinase"/>
    <property type="match status" value="1"/>
</dbReference>
<proteinExistence type="inferred from homology"/>
<evidence type="ECO:0000256" key="11">
    <source>
        <dbReference type="ARBA" id="ARBA00023277"/>
    </source>
</evidence>
<dbReference type="RefSeq" id="WP_148955322.1">
    <property type="nucleotide sequence ID" value="NZ_VTEG01000034.1"/>
</dbReference>
<evidence type="ECO:0000256" key="7">
    <source>
        <dbReference type="ARBA" id="ARBA00022777"/>
    </source>
</evidence>